<dbReference type="SUPFAM" id="SSF53335">
    <property type="entry name" value="S-adenosyl-L-methionine-dependent methyltransferases"/>
    <property type="match status" value="1"/>
</dbReference>
<feature type="region of interest" description="Disordered" evidence="1">
    <location>
        <begin position="1"/>
        <end position="60"/>
    </location>
</feature>
<organism evidence="2 3">
    <name type="scientific">Sporisorium graminicola</name>
    <dbReference type="NCBI Taxonomy" id="280036"/>
    <lineage>
        <taxon>Eukaryota</taxon>
        <taxon>Fungi</taxon>
        <taxon>Dikarya</taxon>
        <taxon>Basidiomycota</taxon>
        <taxon>Ustilaginomycotina</taxon>
        <taxon>Ustilaginomycetes</taxon>
        <taxon>Ustilaginales</taxon>
        <taxon>Ustilaginaceae</taxon>
        <taxon>Sporisorium</taxon>
    </lineage>
</organism>
<proteinExistence type="predicted"/>
<dbReference type="Pfam" id="PF10294">
    <property type="entry name" value="Methyltransf_16"/>
    <property type="match status" value="1"/>
</dbReference>
<keyword evidence="3" id="KW-1185">Reference proteome</keyword>
<protein>
    <submittedName>
        <fullName evidence="2">Uncharacterized protein</fullName>
    </submittedName>
</protein>
<dbReference type="PANTHER" id="PTHR14614:SF161">
    <property type="match status" value="1"/>
</dbReference>
<evidence type="ECO:0000313" key="2">
    <source>
        <dbReference type="EMBL" id="TKY85670.1"/>
    </source>
</evidence>
<evidence type="ECO:0000313" key="3">
    <source>
        <dbReference type="Proteomes" id="UP000306050"/>
    </source>
</evidence>
<comment type="caution">
    <text evidence="2">The sequence shown here is derived from an EMBL/GenBank/DDBJ whole genome shotgun (WGS) entry which is preliminary data.</text>
</comment>
<dbReference type="EMBL" id="SRRM01000019">
    <property type="protein sequence ID" value="TKY85670.1"/>
    <property type="molecule type" value="Genomic_DNA"/>
</dbReference>
<sequence length="395" mass="43577">MNADRSGDPNFPPGLRIQPSSSQRRPQVQSRCEAADQDQRHSALQDDQQAGNLTGRASWDQDTTEDIESFGIAGRIWEAAYLLARYLRPAIELPDELEFDPPCSLFEATSSQQKQPLTIVELGSGAGYGSLHLAHQLLQHARSTESSSPKTRLVLTDLENVVPLMQRNVALAGYQQATQHLEVSVRSLAWGNDAHATALISELCTAYSASGRNEARPNPLTHILCSDLVYFPELLPPLLRSIILLSEQALEADSSSGPELIISYKIRSLTKEQPFWSALDSWFDFRAVDCRPTSKPKGKNSATDDSESQWHRFGSEGEDYGASVASDQELFVFVGCRRKETVGCLAPDSDTDLMQGKRLRPRRGREGESILELEPSSGQGYFEWLLLANMAAGLG</sequence>
<feature type="compositionally biased region" description="Low complexity" evidence="1">
    <location>
        <begin position="16"/>
        <end position="31"/>
    </location>
</feature>
<dbReference type="InterPro" id="IPR029063">
    <property type="entry name" value="SAM-dependent_MTases_sf"/>
</dbReference>
<feature type="compositionally biased region" description="Basic and acidic residues" evidence="1">
    <location>
        <begin position="33"/>
        <end position="44"/>
    </location>
</feature>
<dbReference type="RefSeq" id="XP_029737655.1">
    <property type="nucleotide sequence ID" value="XM_029885803.1"/>
</dbReference>
<dbReference type="KEGG" id="sgra:EX895_005210"/>
<reference evidence="2 3" key="1">
    <citation type="submission" date="2019-05" db="EMBL/GenBank/DDBJ databases">
        <title>Sporisorium graminicola CBS 10092 draft sequencing and annotation.</title>
        <authorList>
            <person name="Solano-Gonzalez S."/>
            <person name="Caddick M.X."/>
            <person name="Darby A."/>
        </authorList>
    </citation>
    <scope>NUCLEOTIDE SEQUENCE [LARGE SCALE GENOMIC DNA]</scope>
    <source>
        <strain evidence="2 3">CBS 10092</strain>
    </source>
</reference>
<dbReference type="GeneID" id="40728105"/>
<dbReference type="Gene3D" id="3.40.50.150">
    <property type="entry name" value="Vaccinia Virus protein VP39"/>
    <property type="match status" value="1"/>
</dbReference>
<dbReference type="AlphaFoldDB" id="A0A4U7KMY6"/>
<dbReference type="Proteomes" id="UP000306050">
    <property type="component" value="Chromosome SGRAM_6"/>
</dbReference>
<dbReference type="GO" id="GO:0008757">
    <property type="term" value="F:S-adenosylmethionine-dependent methyltransferase activity"/>
    <property type="evidence" value="ECO:0007669"/>
    <property type="project" value="UniProtKB-ARBA"/>
</dbReference>
<name>A0A4U7KMY6_9BASI</name>
<dbReference type="GO" id="GO:0005829">
    <property type="term" value="C:cytosol"/>
    <property type="evidence" value="ECO:0007669"/>
    <property type="project" value="TreeGrafter"/>
</dbReference>
<dbReference type="OrthoDB" id="413520at2759"/>
<feature type="region of interest" description="Disordered" evidence="1">
    <location>
        <begin position="293"/>
        <end position="312"/>
    </location>
</feature>
<accession>A0A4U7KMY6</accession>
<evidence type="ECO:0000256" key="1">
    <source>
        <dbReference type="SAM" id="MobiDB-lite"/>
    </source>
</evidence>
<gene>
    <name evidence="2" type="ORF">EX895_005210</name>
</gene>
<dbReference type="PANTHER" id="PTHR14614">
    <property type="entry name" value="HEPATOCELLULAR CARCINOMA-ASSOCIATED ANTIGEN"/>
    <property type="match status" value="1"/>
</dbReference>
<dbReference type="GO" id="GO:0032991">
    <property type="term" value="C:protein-containing complex"/>
    <property type="evidence" value="ECO:0007669"/>
    <property type="project" value="TreeGrafter"/>
</dbReference>
<dbReference type="InterPro" id="IPR019410">
    <property type="entry name" value="Methyltransf_16"/>
</dbReference>